<proteinExistence type="predicted"/>
<keyword evidence="4 6" id="KW-0862">Zinc</keyword>
<dbReference type="InterPro" id="IPR026590">
    <property type="entry name" value="Ssirtuin_cat_dom"/>
</dbReference>
<dbReference type="EMBL" id="HBGF01015188">
    <property type="protein sequence ID" value="CAD9106449.1"/>
    <property type="molecule type" value="Transcribed_RNA"/>
</dbReference>
<evidence type="ECO:0000256" key="5">
    <source>
        <dbReference type="ARBA" id="ARBA00023027"/>
    </source>
</evidence>
<dbReference type="PROSITE" id="PS50305">
    <property type="entry name" value="SIRTUIN"/>
    <property type="match status" value="1"/>
</dbReference>
<feature type="active site" description="Proton acceptor" evidence="6">
    <location>
        <position position="260"/>
    </location>
</feature>
<dbReference type="GO" id="GO:0046872">
    <property type="term" value="F:metal ion binding"/>
    <property type="evidence" value="ECO:0007669"/>
    <property type="project" value="UniProtKB-KW"/>
</dbReference>
<dbReference type="GO" id="GO:0005634">
    <property type="term" value="C:nucleus"/>
    <property type="evidence" value="ECO:0007669"/>
    <property type="project" value="TreeGrafter"/>
</dbReference>
<feature type="binding site" evidence="6">
    <location>
        <position position="297"/>
    </location>
    <ligand>
        <name>Zn(2+)</name>
        <dbReference type="ChEBI" id="CHEBI:29105"/>
    </ligand>
</feature>
<evidence type="ECO:0000256" key="4">
    <source>
        <dbReference type="ARBA" id="ARBA00022833"/>
    </source>
</evidence>
<dbReference type="PANTHER" id="PTHR11085:SF6">
    <property type="entry name" value="NAD-DEPENDENT PROTEIN DEACETYLASE SIRTUIN-2"/>
    <property type="match status" value="1"/>
</dbReference>
<dbReference type="GO" id="GO:0017136">
    <property type="term" value="F:histone deacetylase activity, NAD-dependent"/>
    <property type="evidence" value="ECO:0007669"/>
    <property type="project" value="TreeGrafter"/>
</dbReference>
<dbReference type="Gene3D" id="3.30.1600.10">
    <property type="entry name" value="SIR2/SIRT2 'Small Domain"/>
    <property type="match status" value="1"/>
</dbReference>
<evidence type="ECO:0000256" key="3">
    <source>
        <dbReference type="ARBA" id="ARBA00022723"/>
    </source>
</evidence>
<dbReference type="InterPro" id="IPR026591">
    <property type="entry name" value="Sirtuin_cat_small_dom_sf"/>
</dbReference>
<dbReference type="PANTHER" id="PTHR11085">
    <property type="entry name" value="NAD-DEPENDENT PROTEIN DEACYLASE SIRTUIN-5, MITOCHONDRIAL-RELATED"/>
    <property type="match status" value="1"/>
</dbReference>
<evidence type="ECO:0000259" key="7">
    <source>
        <dbReference type="PROSITE" id="PS50305"/>
    </source>
</evidence>
<keyword evidence="3 6" id="KW-0479">Metal-binding</keyword>
<keyword evidence="5" id="KW-0520">NAD</keyword>
<dbReference type="InterPro" id="IPR003000">
    <property type="entry name" value="Sirtuin"/>
</dbReference>
<feature type="binding site" evidence="6">
    <location>
        <position position="294"/>
    </location>
    <ligand>
        <name>Zn(2+)</name>
        <dbReference type="ChEBI" id="CHEBI:29105"/>
    </ligand>
</feature>
<dbReference type="Gene3D" id="3.40.50.1220">
    <property type="entry name" value="TPP-binding domain"/>
    <property type="match status" value="1"/>
</dbReference>
<dbReference type="GO" id="GO:0070403">
    <property type="term" value="F:NAD+ binding"/>
    <property type="evidence" value="ECO:0007669"/>
    <property type="project" value="InterPro"/>
</dbReference>
<evidence type="ECO:0000256" key="1">
    <source>
        <dbReference type="ARBA" id="ARBA00001947"/>
    </source>
</evidence>
<gene>
    <name evidence="8" type="ORF">NDES1114_LOCUS9948</name>
</gene>
<dbReference type="AlphaFoldDB" id="A0A7S1LJX5"/>
<dbReference type="InterPro" id="IPR029035">
    <property type="entry name" value="DHS-like_NAD/FAD-binding_dom"/>
</dbReference>
<organism evidence="8">
    <name type="scientific">Neobodo designis</name>
    <name type="common">Flagellated protozoan</name>
    <name type="synonym">Bodo designis</name>
    <dbReference type="NCBI Taxonomy" id="312471"/>
    <lineage>
        <taxon>Eukaryota</taxon>
        <taxon>Discoba</taxon>
        <taxon>Euglenozoa</taxon>
        <taxon>Kinetoplastea</taxon>
        <taxon>Metakinetoplastina</taxon>
        <taxon>Neobodonida</taxon>
        <taxon>Neobodo</taxon>
    </lineage>
</organism>
<dbReference type="Pfam" id="PF02146">
    <property type="entry name" value="SIR2"/>
    <property type="match status" value="1"/>
</dbReference>
<protein>
    <recommendedName>
        <fullName evidence="7">Deacetylase sirtuin-type domain-containing protein</fullName>
    </recommendedName>
</protein>
<evidence type="ECO:0000256" key="6">
    <source>
        <dbReference type="PROSITE-ProRule" id="PRU00236"/>
    </source>
</evidence>
<evidence type="ECO:0000256" key="2">
    <source>
        <dbReference type="ARBA" id="ARBA00022679"/>
    </source>
</evidence>
<feature type="binding site" evidence="6">
    <location>
        <position position="273"/>
    </location>
    <ligand>
        <name>Zn(2+)</name>
        <dbReference type="ChEBI" id="CHEBI:29105"/>
    </ligand>
</feature>
<dbReference type="InterPro" id="IPR050134">
    <property type="entry name" value="NAD-dep_sirtuin_deacylases"/>
</dbReference>
<dbReference type="SUPFAM" id="SSF52467">
    <property type="entry name" value="DHS-like NAD/FAD-binding domain"/>
    <property type="match status" value="1"/>
</dbReference>
<feature type="binding site" evidence="6">
    <location>
        <position position="268"/>
    </location>
    <ligand>
        <name>Zn(2+)</name>
        <dbReference type="ChEBI" id="CHEBI:29105"/>
    </ligand>
</feature>
<sequence>MPPFVLVTSATALRAPLFKRTDSTSASPDGAAVVVQLEHRCALNALAPQAGATVTALQLVETAYAETRAEWAKAVLEAEAGADAAMERFNVVLESFDTEEEGTEADAAFVRLALPASGACELKLPPKVAPFGVLSMAGVAAQLATAKKVLVMCGAGISVAAGIPDFRTPGIGLYSNLGKYKDLPEPEDLFTLELLEENPALFFQVSNEMNLWPGVFAPTHTHHFVKLLADRGQLRRCYTQNIDGLERAAGLDPDLLVEAHGSFAGATCLGKKCRTPMPLDDVRRISAAGDVPRCPKCDAVVKPDVVFFGEQLPDRFHELLRGDVEAADMLLVIGTSLVVFPFAAIADMVRKGTPRVLLNMQRAGSFQLLEGADDTLAQRDLFLPGCCQAAVQQLATALGDGDKLQEAYDAGKRAVEGKKASATVAGEAK</sequence>
<keyword evidence="2" id="KW-0808">Transferase</keyword>
<feature type="domain" description="Deacetylase sirtuin-type" evidence="7">
    <location>
        <begin position="129"/>
        <end position="402"/>
    </location>
</feature>
<comment type="cofactor">
    <cofactor evidence="1">
        <name>Zn(2+)</name>
        <dbReference type="ChEBI" id="CHEBI:29105"/>
    </cofactor>
</comment>
<evidence type="ECO:0000313" key="8">
    <source>
        <dbReference type="EMBL" id="CAD9106449.1"/>
    </source>
</evidence>
<reference evidence="8" key="1">
    <citation type="submission" date="2021-01" db="EMBL/GenBank/DDBJ databases">
        <authorList>
            <person name="Corre E."/>
            <person name="Pelletier E."/>
            <person name="Niang G."/>
            <person name="Scheremetjew M."/>
            <person name="Finn R."/>
            <person name="Kale V."/>
            <person name="Holt S."/>
            <person name="Cochrane G."/>
            <person name="Meng A."/>
            <person name="Brown T."/>
            <person name="Cohen L."/>
        </authorList>
    </citation>
    <scope>NUCLEOTIDE SEQUENCE</scope>
    <source>
        <strain evidence="8">CCAP 1951/1</strain>
    </source>
</reference>
<name>A0A7S1LJX5_NEODS</name>
<accession>A0A7S1LJX5</accession>